<feature type="compositionally biased region" description="Basic and acidic residues" evidence="1">
    <location>
        <begin position="69"/>
        <end position="90"/>
    </location>
</feature>
<reference evidence="2" key="1">
    <citation type="submission" date="2016-07" db="EMBL/GenBank/DDBJ databases">
        <authorList>
            <person name="Bretaudeau A."/>
        </authorList>
    </citation>
    <scope>NUCLEOTIDE SEQUENCE</scope>
    <source>
        <strain evidence="2">Rice</strain>
        <tissue evidence="2">Whole body</tissue>
    </source>
</reference>
<organism evidence="2">
    <name type="scientific">Spodoptera frugiperda</name>
    <name type="common">Fall armyworm</name>
    <dbReference type="NCBI Taxonomy" id="7108"/>
    <lineage>
        <taxon>Eukaryota</taxon>
        <taxon>Metazoa</taxon>
        <taxon>Ecdysozoa</taxon>
        <taxon>Arthropoda</taxon>
        <taxon>Hexapoda</taxon>
        <taxon>Insecta</taxon>
        <taxon>Pterygota</taxon>
        <taxon>Neoptera</taxon>
        <taxon>Endopterygota</taxon>
        <taxon>Lepidoptera</taxon>
        <taxon>Glossata</taxon>
        <taxon>Ditrysia</taxon>
        <taxon>Noctuoidea</taxon>
        <taxon>Noctuidae</taxon>
        <taxon>Amphipyrinae</taxon>
        <taxon>Spodoptera</taxon>
    </lineage>
</organism>
<evidence type="ECO:0000313" key="2">
    <source>
        <dbReference type="EMBL" id="SOQ53605.1"/>
    </source>
</evidence>
<dbReference type="AlphaFoldDB" id="A0A2H1WKJ3"/>
<accession>A0A2H1WKJ3</accession>
<proteinExistence type="predicted"/>
<name>A0A2H1WKJ3_SPOFR</name>
<gene>
    <name evidence="2" type="ORF">SFRICE_022007</name>
</gene>
<dbReference type="EMBL" id="ODYU01009288">
    <property type="protein sequence ID" value="SOQ53605.1"/>
    <property type="molecule type" value="Genomic_DNA"/>
</dbReference>
<protein>
    <submittedName>
        <fullName evidence="2">SFRICE_022007</fullName>
    </submittedName>
</protein>
<feature type="region of interest" description="Disordered" evidence="1">
    <location>
        <begin position="27"/>
        <end position="116"/>
    </location>
</feature>
<evidence type="ECO:0000256" key="1">
    <source>
        <dbReference type="SAM" id="MobiDB-lite"/>
    </source>
</evidence>
<feature type="compositionally biased region" description="Low complexity" evidence="1">
    <location>
        <begin position="37"/>
        <end position="48"/>
    </location>
</feature>
<sequence>MTSPALGEARGSVRSLLTKNHPVTTVAFRSGAPVNPLGSSQLRSSLSGHRPSYPPSTPVYTRTYGGRRSSRDPRRPECLSRRLGREEVRSLTRPASSLARITASQKEETASQSPSLRTMPRKRGFFLRGENHPFTSPTLSEARGSVRFLLTKNHHIPTIAFRAGDLTGV</sequence>